<dbReference type="InterPro" id="IPR001424">
    <property type="entry name" value="SOD_Cu_Zn_dom"/>
</dbReference>
<keyword evidence="3" id="KW-1185">Reference proteome</keyword>
<proteinExistence type="predicted"/>
<protein>
    <submittedName>
        <fullName evidence="2">Cu,Zn superoxide dismutase-like protein</fullName>
    </submittedName>
</protein>
<reference evidence="2 3" key="1">
    <citation type="journal article" date="2015" name="Genome Biol. Evol.">
        <title>Phylogenomic analyses indicate that early fungi evolved digesting cell walls of algal ancestors of land plants.</title>
        <authorList>
            <person name="Chang Y."/>
            <person name="Wang S."/>
            <person name="Sekimoto S."/>
            <person name="Aerts A.L."/>
            <person name="Choi C."/>
            <person name="Clum A."/>
            <person name="LaButti K.M."/>
            <person name="Lindquist E.A."/>
            <person name="Yee Ngan C."/>
            <person name="Ohm R.A."/>
            <person name="Salamov A.A."/>
            <person name="Grigoriev I.V."/>
            <person name="Spatafora J.W."/>
            <person name="Berbee M.L."/>
        </authorList>
    </citation>
    <scope>NUCLEOTIDE SEQUENCE [LARGE SCALE GENOMIC DNA]</scope>
    <source>
        <strain evidence="2 3">NRRL 28638</strain>
    </source>
</reference>
<organism evidence="2 3">
    <name type="scientific">Conidiobolus coronatus (strain ATCC 28846 / CBS 209.66 / NRRL 28638)</name>
    <name type="common">Delacroixia coronata</name>
    <dbReference type="NCBI Taxonomy" id="796925"/>
    <lineage>
        <taxon>Eukaryota</taxon>
        <taxon>Fungi</taxon>
        <taxon>Fungi incertae sedis</taxon>
        <taxon>Zoopagomycota</taxon>
        <taxon>Entomophthoromycotina</taxon>
        <taxon>Entomophthoromycetes</taxon>
        <taxon>Entomophthorales</taxon>
        <taxon>Ancylistaceae</taxon>
        <taxon>Conidiobolus</taxon>
    </lineage>
</organism>
<evidence type="ECO:0000259" key="1">
    <source>
        <dbReference type="Pfam" id="PF00080"/>
    </source>
</evidence>
<dbReference type="Gene3D" id="2.60.40.200">
    <property type="entry name" value="Superoxide dismutase, copper/zinc binding domain"/>
    <property type="match status" value="1"/>
</dbReference>
<dbReference type="PANTHER" id="PTHR20910">
    <property type="entry name" value="AGAP001623-PA"/>
    <property type="match status" value="1"/>
</dbReference>
<dbReference type="SUPFAM" id="SSF49329">
    <property type="entry name" value="Cu,Zn superoxide dismutase-like"/>
    <property type="match status" value="1"/>
</dbReference>
<dbReference type="OrthoDB" id="159229at2759"/>
<dbReference type="STRING" id="796925.A0A137NSR4"/>
<evidence type="ECO:0000313" key="2">
    <source>
        <dbReference type="EMBL" id="KXN65761.1"/>
    </source>
</evidence>
<dbReference type="Pfam" id="PF00080">
    <property type="entry name" value="Sod_Cu"/>
    <property type="match status" value="1"/>
</dbReference>
<feature type="non-terminal residue" evidence="2">
    <location>
        <position position="121"/>
    </location>
</feature>
<name>A0A137NSR4_CONC2</name>
<dbReference type="InterPro" id="IPR053257">
    <property type="entry name" value="Cu-only_SOD"/>
</dbReference>
<dbReference type="EMBL" id="KQ964821">
    <property type="protein sequence ID" value="KXN65761.1"/>
    <property type="molecule type" value="Genomic_DNA"/>
</dbReference>
<feature type="domain" description="Superoxide dismutase copper/zinc binding" evidence="1">
    <location>
        <begin position="4"/>
        <end position="112"/>
    </location>
</feature>
<sequence length="121" mass="13133">ETEIELSFQNIPEIEGQCPYSWHIHEKPVDDSGDCGSTGGHFDPAGFNPGGNSADYKCDPDNKYDTCEVGDLSGKYGKVHPGQLAYKFSDEDVLLNGENGIIGRSVVMHLGDKTRIVCANI</sequence>
<dbReference type="GO" id="GO:0006801">
    <property type="term" value="P:superoxide metabolic process"/>
    <property type="evidence" value="ECO:0007669"/>
    <property type="project" value="InterPro"/>
</dbReference>
<evidence type="ECO:0000313" key="3">
    <source>
        <dbReference type="Proteomes" id="UP000070444"/>
    </source>
</evidence>
<dbReference type="InterPro" id="IPR036423">
    <property type="entry name" value="SOD-like_Cu/Zn_dom_sf"/>
</dbReference>
<dbReference type="GO" id="GO:0046872">
    <property type="term" value="F:metal ion binding"/>
    <property type="evidence" value="ECO:0007669"/>
    <property type="project" value="InterPro"/>
</dbReference>
<accession>A0A137NSR4</accession>
<dbReference type="AlphaFoldDB" id="A0A137NSR4"/>
<gene>
    <name evidence="2" type="ORF">CONCODRAFT_22439</name>
</gene>
<feature type="non-terminal residue" evidence="2">
    <location>
        <position position="1"/>
    </location>
</feature>
<dbReference type="PANTHER" id="PTHR20910:SF1">
    <property type="entry name" value="SUPEROXIDE DISMUTASE COPPER_ZINC BINDING DOMAIN-CONTAINING PROTEIN"/>
    <property type="match status" value="1"/>
</dbReference>
<dbReference type="Proteomes" id="UP000070444">
    <property type="component" value="Unassembled WGS sequence"/>
</dbReference>